<dbReference type="Pfam" id="PF12668">
    <property type="entry name" value="DUF3791"/>
    <property type="match status" value="1"/>
</dbReference>
<dbReference type="InterPro" id="IPR024269">
    <property type="entry name" value="DUF3791"/>
</dbReference>
<dbReference type="InterPro" id="IPR001387">
    <property type="entry name" value="Cro/C1-type_HTH"/>
</dbReference>
<reference evidence="2" key="2">
    <citation type="journal article" date="2021" name="PeerJ">
        <title>Extensive microbial diversity within the chicken gut microbiome revealed by metagenomics and culture.</title>
        <authorList>
            <person name="Gilroy R."/>
            <person name="Ravi A."/>
            <person name="Getino M."/>
            <person name="Pursley I."/>
            <person name="Horton D.L."/>
            <person name="Alikhan N.F."/>
            <person name="Baker D."/>
            <person name="Gharbi K."/>
            <person name="Hall N."/>
            <person name="Watson M."/>
            <person name="Adriaenssens E.M."/>
            <person name="Foster-Nyarko E."/>
            <person name="Jarju S."/>
            <person name="Secka A."/>
            <person name="Antonio M."/>
            <person name="Oren A."/>
            <person name="Chaudhuri R.R."/>
            <person name="La Ragione R."/>
            <person name="Hildebrand F."/>
            <person name="Pallen M.J."/>
        </authorList>
    </citation>
    <scope>NUCLEOTIDE SEQUENCE</scope>
    <source>
        <strain evidence="2">21143</strain>
    </source>
</reference>
<dbReference type="Proteomes" id="UP000886722">
    <property type="component" value="Unassembled WGS sequence"/>
</dbReference>
<sequence length="142" mass="15658">MNTRIDNIGALIRSERTRRGMTQEELGKKVGVGKAQISKIESGRGLTIRTVTKVLDALGLSASVRLLAMVPVDRRVIGYIVANIGEFACTHGMTVREASNYLNRYKGLDFLAEHYEAEHLLSFSDSVRDLTRVCYNNGGGVK</sequence>
<dbReference type="InterPro" id="IPR010982">
    <property type="entry name" value="Lambda_DNA-bd_dom_sf"/>
</dbReference>
<dbReference type="Pfam" id="PF01381">
    <property type="entry name" value="HTH_3"/>
    <property type="match status" value="1"/>
</dbReference>
<dbReference type="GO" id="GO:0003677">
    <property type="term" value="F:DNA binding"/>
    <property type="evidence" value="ECO:0007669"/>
    <property type="project" value="InterPro"/>
</dbReference>
<evidence type="ECO:0000313" key="3">
    <source>
        <dbReference type="Proteomes" id="UP000886722"/>
    </source>
</evidence>
<accession>A0A9D1KDK0</accession>
<reference evidence="2" key="1">
    <citation type="submission" date="2020-10" db="EMBL/GenBank/DDBJ databases">
        <authorList>
            <person name="Gilroy R."/>
        </authorList>
    </citation>
    <scope>NUCLEOTIDE SEQUENCE</scope>
    <source>
        <strain evidence="2">21143</strain>
    </source>
</reference>
<dbReference type="AlphaFoldDB" id="A0A9D1KDK0"/>
<dbReference type="PROSITE" id="PS50943">
    <property type="entry name" value="HTH_CROC1"/>
    <property type="match status" value="1"/>
</dbReference>
<dbReference type="CDD" id="cd00093">
    <property type="entry name" value="HTH_XRE"/>
    <property type="match status" value="1"/>
</dbReference>
<organism evidence="2 3">
    <name type="scientific">Candidatus Caccoplasma intestinavium</name>
    <dbReference type="NCBI Taxonomy" id="2840716"/>
    <lineage>
        <taxon>Bacteria</taxon>
        <taxon>Pseudomonadati</taxon>
        <taxon>Bacteroidota</taxon>
        <taxon>Bacteroidia</taxon>
        <taxon>Bacteroidales</taxon>
        <taxon>Bacteroidaceae</taxon>
        <taxon>Bacteroidaceae incertae sedis</taxon>
        <taxon>Candidatus Caccoplasma</taxon>
    </lineage>
</organism>
<feature type="domain" description="HTH cro/C1-type" evidence="1">
    <location>
        <begin position="12"/>
        <end position="65"/>
    </location>
</feature>
<dbReference type="SUPFAM" id="SSF47413">
    <property type="entry name" value="lambda repressor-like DNA-binding domains"/>
    <property type="match status" value="1"/>
</dbReference>
<protein>
    <submittedName>
        <fullName evidence="2">DUF3791 domain-containing protein</fullName>
    </submittedName>
</protein>
<dbReference type="Gene3D" id="1.10.260.40">
    <property type="entry name" value="lambda repressor-like DNA-binding domains"/>
    <property type="match status" value="1"/>
</dbReference>
<gene>
    <name evidence="2" type="ORF">IAD06_07415</name>
</gene>
<comment type="caution">
    <text evidence="2">The sequence shown here is derived from an EMBL/GenBank/DDBJ whole genome shotgun (WGS) entry which is preliminary data.</text>
</comment>
<evidence type="ECO:0000259" key="1">
    <source>
        <dbReference type="PROSITE" id="PS50943"/>
    </source>
</evidence>
<evidence type="ECO:0000313" key="2">
    <source>
        <dbReference type="EMBL" id="HIT39849.1"/>
    </source>
</evidence>
<proteinExistence type="predicted"/>
<name>A0A9D1KDK0_9BACT</name>
<dbReference type="SMART" id="SM00530">
    <property type="entry name" value="HTH_XRE"/>
    <property type="match status" value="1"/>
</dbReference>
<dbReference type="EMBL" id="DVKT01000057">
    <property type="protein sequence ID" value="HIT39849.1"/>
    <property type="molecule type" value="Genomic_DNA"/>
</dbReference>